<accession>A0A7W8KL00</accession>
<proteinExistence type="inferred from homology"/>
<comment type="caution">
    <text evidence="10">The sequence shown here is derived from an EMBL/GenBank/DDBJ whole genome shotgun (WGS) entry which is preliminary data.</text>
</comment>
<evidence type="ECO:0000259" key="9">
    <source>
        <dbReference type="PROSITE" id="PS50263"/>
    </source>
</evidence>
<sequence length="500" mass="53359">MHHHATFWAWRSRLAHPLPPRGLVDLMWGAALGAVLITPAAVLAPLPLAALHRRVALSAGGPQALRHAFWFALGCFAVHLAWLPRSMADVLGPLGGLLTLLVLPAAAMTWAAPLALIRVVFGPRTLLALPFGWVILEALRTLGPLAFPWGTPGYALIQTPLAQLASVGGVPLLTLLVTGTASVLAGLGARRPALLGTLVVWSVGTAVGLWITPKAVPAPRSAVLVQGNIDPLHKTQGRTLEELQVYLDLTRRALQTGPADVVVWPETASPLPPSDPRTLEALRRLLSPLIVGAPGDVPGQARNSAYGVDGTVTGRQDKRVPVPFGERLPFAGVLGGVYRPVLDRLGMAGYTNLTPGTALNVLPLRLLRAGISICYESVFARLSRQAVRAGANVLVVISNDAWFGRGAGAEQHFQMGRLRAIETRRFVLRAGNDGVSAVIDPWGRVTTRAPRGERGTYRAPFGLQDTRTLYVRFGDWAVWLSVLSLAVLAGGRKCTPSRHT</sequence>
<dbReference type="SUPFAM" id="SSF56317">
    <property type="entry name" value="Carbon-nitrogen hydrolase"/>
    <property type="match status" value="1"/>
</dbReference>
<dbReference type="GO" id="GO:0005886">
    <property type="term" value="C:plasma membrane"/>
    <property type="evidence" value="ECO:0007669"/>
    <property type="project" value="UniProtKB-SubCell"/>
</dbReference>
<dbReference type="EC" id="2.3.1.269" evidence="8"/>
<gene>
    <name evidence="8" type="primary">lnt</name>
    <name evidence="10" type="ORF">HNQ07_003986</name>
</gene>
<organism evidence="10 11">
    <name type="scientific">Deinococcus metalli</name>
    <dbReference type="NCBI Taxonomy" id="1141878"/>
    <lineage>
        <taxon>Bacteria</taxon>
        <taxon>Thermotogati</taxon>
        <taxon>Deinococcota</taxon>
        <taxon>Deinococci</taxon>
        <taxon>Deinococcales</taxon>
        <taxon>Deinococcaceae</taxon>
        <taxon>Deinococcus</taxon>
    </lineage>
</organism>
<dbReference type="GO" id="GO:0016410">
    <property type="term" value="F:N-acyltransferase activity"/>
    <property type="evidence" value="ECO:0007669"/>
    <property type="project" value="UniProtKB-UniRule"/>
</dbReference>
<dbReference type="PANTHER" id="PTHR38686:SF1">
    <property type="entry name" value="APOLIPOPROTEIN N-ACYLTRANSFERASE"/>
    <property type="match status" value="1"/>
</dbReference>
<name>A0A7W8KL00_9DEIO</name>
<dbReference type="PROSITE" id="PS50263">
    <property type="entry name" value="CN_HYDROLASE"/>
    <property type="match status" value="1"/>
</dbReference>
<dbReference type="GO" id="GO:0042158">
    <property type="term" value="P:lipoprotein biosynthetic process"/>
    <property type="evidence" value="ECO:0007669"/>
    <property type="project" value="UniProtKB-UniRule"/>
</dbReference>
<dbReference type="HAMAP" id="MF_01148">
    <property type="entry name" value="Lnt"/>
    <property type="match status" value="1"/>
</dbReference>
<keyword evidence="2 8" id="KW-1003">Cell membrane</keyword>
<feature type="transmembrane region" description="Helical" evidence="8">
    <location>
        <begin position="94"/>
        <end position="116"/>
    </location>
</feature>
<dbReference type="Pfam" id="PF00795">
    <property type="entry name" value="CN_hydrolase"/>
    <property type="match status" value="1"/>
</dbReference>
<evidence type="ECO:0000256" key="5">
    <source>
        <dbReference type="ARBA" id="ARBA00022989"/>
    </source>
</evidence>
<evidence type="ECO:0000256" key="3">
    <source>
        <dbReference type="ARBA" id="ARBA00022679"/>
    </source>
</evidence>
<reference evidence="10 11" key="1">
    <citation type="submission" date="2020-08" db="EMBL/GenBank/DDBJ databases">
        <title>Genomic Encyclopedia of Type Strains, Phase IV (KMG-IV): sequencing the most valuable type-strain genomes for metagenomic binning, comparative biology and taxonomic classification.</title>
        <authorList>
            <person name="Goeker M."/>
        </authorList>
    </citation>
    <scope>NUCLEOTIDE SEQUENCE [LARGE SCALE GENOMIC DNA]</scope>
    <source>
        <strain evidence="10 11">DSM 27521</strain>
    </source>
</reference>
<dbReference type="InterPro" id="IPR045378">
    <property type="entry name" value="LNT_N"/>
</dbReference>
<evidence type="ECO:0000256" key="7">
    <source>
        <dbReference type="ARBA" id="ARBA00023315"/>
    </source>
</evidence>
<dbReference type="UniPathway" id="UPA00666"/>
<feature type="transmembrane region" description="Helical" evidence="8">
    <location>
        <begin position="26"/>
        <end position="52"/>
    </location>
</feature>
<feature type="transmembrane region" description="Helical" evidence="8">
    <location>
        <begin position="128"/>
        <end position="149"/>
    </location>
</feature>
<dbReference type="Gene3D" id="3.60.110.10">
    <property type="entry name" value="Carbon-nitrogen hydrolase"/>
    <property type="match status" value="1"/>
</dbReference>
<keyword evidence="4 8" id="KW-0812">Transmembrane</keyword>
<evidence type="ECO:0000256" key="4">
    <source>
        <dbReference type="ARBA" id="ARBA00022692"/>
    </source>
</evidence>
<comment type="pathway">
    <text evidence="8">Protein modification; lipoprotein biosynthesis (N-acyl transfer).</text>
</comment>
<dbReference type="CDD" id="cd07571">
    <property type="entry name" value="ALP_N-acyl_transferase"/>
    <property type="match status" value="1"/>
</dbReference>
<dbReference type="PANTHER" id="PTHR38686">
    <property type="entry name" value="APOLIPOPROTEIN N-ACYLTRANSFERASE"/>
    <property type="match status" value="1"/>
</dbReference>
<keyword evidence="10" id="KW-0449">Lipoprotein</keyword>
<evidence type="ECO:0000313" key="10">
    <source>
        <dbReference type="EMBL" id="MBB5378479.1"/>
    </source>
</evidence>
<keyword evidence="5 8" id="KW-1133">Transmembrane helix</keyword>
<protein>
    <recommendedName>
        <fullName evidence="8">Apolipoprotein N-acyltransferase</fullName>
        <shortName evidence="8">ALP N-acyltransferase</shortName>
        <ecNumber evidence="8">2.3.1.269</ecNumber>
    </recommendedName>
</protein>
<dbReference type="EMBL" id="JACHFK010000013">
    <property type="protein sequence ID" value="MBB5378479.1"/>
    <property type="molecule type" value="Genomic_DNA"/>
</dbReference>
<keyword evidence="6 8" id="KW-0472">Membrane</keyword>
<keyword evidence="3 8" id="KW-0808">Transferase</keyword>
<dbReference type="NCBIfam" id="TIGR00546">
    <property type="entry name" value="lnt"/>
    <property type="match status" value="1"/>
</dbReference>
<feature type="domain" description="CN hydrolase" evidence="9">
    <location>
        <begin position="225"/>
        <end position="463"/>
    </location>
</feature>
<comment type="catalytic activity">
    <reaction evidence="8">
        <text>N-terminal S-1,2-diacyl-sn-glyceryl-L-cysteinyl-[lipoprotein] + a glycerophospholipid = N-acyl-S-1,2-diacyl-sn-glyceryl-L-cysteinyl-[lipoprotein] + a 2-acyl-sn-glycero-3-phospholipid + H(+)</text>
        <dbReference type="Rhea" id="RHEA:48228"/>
        <dbReference type="Rhea" id="RHEA-COMP:14681"/>
        <dbReference type="Rhea" id="RHEA-COMP:14684"/>
        <dbReference type="ChEBI" id="CHEBI:15378"/>
        <dbReference type="ChEBI" id="CHEBI:136912"/>
        <dbReference type="ChEBI" id="CHEBI:140656"/>
        <dbReference type="ChEBI" id="CHEBI:140657"/>
        <dbReference type="ChEBI" id="CHEBI:140660"/>
        <dbReference type="EC" id="2.3.1.269"/>
    </reaction>
</comment>
<dbReference type="RefSeq" id="WP_229832205.1">
    <property type="nucleotide sequence ID" value="NZ_BNAJ01000012.1"/>
</dbReference>
<evidence type="ECO:0000256" key="2">
    <source>
        <dbReference type="ARBA" id="ARBA00022475"/>
    </source>
</evidence>
<comment type="similarity">
    <text evidence="8">Belongs to the CN hydrolase family. Apolipoprotein N-acyltransferase subfamily.</text>
</comment>
<dbReference type="InterPro" id="IPR003010">
    <property type="entry name" value="C-N_Hydrolase"/>
</dbReference>
<dbReference type="AlphaFoldDB" id="A0A7W8KL00"/>
<dbReference type="InterPro" id="IPR036526">
    <property type="entry name" value="C-N_Hydrolase_sf"/>
</dbReference>
<evidence type="ECO:0000256" key="1">
    <source>
        <dbReference type="ARBA" id="ARBA00004651"/>
    </source>
</evidence>
<feature type="transmembrane region" description="Helical" evidence="8">
    <location>
        <begin position="64"/>
        <end position="82"/>
    </location>
</feature>
<comment type="function">
    <text evidence="8">Catalyzes the phospholipid dependent N-acylation of the N-terminal cysteine of apolipoprotein, the last step in lipoprotein maturation.</text>
</comment>
<evidence type="ECO:0000256" key="8">
    <source>
        <dbReference type="HAMAP-Rule" id="MF_01148"/>
    </source>
</evidence>
<evidence type="ECO:0000256" key="6">
    <source>
        <dbReference type="ARBA" id="ARBA00023136"/>
    </source>
</evidence>
<dbReference type="InterPro" id="IPR004563">
    <property type="entry name" value="Apolipo_AcylTrfase"/>
</dbReference>
<dbReference type="Pfam" id="PF20154">
    <property type="entry name" value="LNT_N"/>
    <property type="match status" value="1"/>
</dbReference>
<feature type="transmembrane region" description="Helical" evidence="8">
    <location>
        <begin position="161"/>
        <end position="186"/>
    </location>
</feature>
<comment type="subcellular location">
    <subcellularLocation>
        <location evidence="1 8">Cell membrane</location>
        <topology evidence="1 8">Multi-pass membrane protein</topology>
    </subcellularLocation>
</comment>
<dbReference type="Proteomes" id="UP000539473">
    <property type="component" value="Unassembled WGS sequence"/>
</dbReference>
<keyword evidence="7 8" id="KW-0012">Acyltransferase</keyword>
<feature type="transmembrane region" description="Helical" evidence="8">
    <location>
        <begin position="193"/>
        <end position="211"/>
    </location>
</feature>
<evidence type="ECO:0000313" key="11">
    <source>
        <dbReference type="Proteomes" id="UP000539473"/>
    </source>
</evidence>